<feature type="transmembrane region" description="Helical" evidence="5">
    <location>
        <begin position="212"/>
        <end position="232"/>
    </location>
</feature>
<feature type="transmembrane region" description="Helical" evidence="5">
    <location>
        <begin position="99"/>
        <end position="123"/>
    </location>
</feature>
<keyword evidence="2 5" id="KW-0812">Transmembrane</keyword>
<evidence type="ECO:0000256" key="5">
    <source>
        <dbReference type="SAM" id="Phobius"/>
    </source>
</evidence>
<dbReference type="InterPro" id="IPR053160">
    <property type="entry name" value="MFS_DHA3_Transporter"/>
</dbReference>
<dbReference type="Gene3D" id="1.20.1250.20">
    <property type="entry name" value="MFS general substrate transporter like domains"/>
    <property type="match status" value="1"/>
</dbReference>
<feature type="transmembrane region" description="Helical" evidence="5">
    <location>
        <begin position="277"/>
        <end position="310"/>
    </location>
</feature>
<dbReference type="SUPFAM" id="SSF103473">
    <property type="entry name" value="MFS general substrate transporter"/>
    <property type="match status" value="1"/>
</dbReference>
<feature type="transmembrane region" description="Helical" evidence="5">
    <location>
        <begin position="360"/>
        <end position="382"/>
    </location>
</feature>
<dbReference type="InterPro" id="IPR036259">
    <property type="entry name" value="MFS_trans_sf"/>
</dbReference>
<dbReference type="InterPro" id="IPR011701">
    <property type="entry name" value="MFS"/>
</dbReference>
<dbReference type="InterPro" id="IPR020846">
    <property type="entry name" value="MFS_dom"/>
</dbReference>
<keyword evidence="8" id="KW-1185">Reference proteome</keyword>
<dbReference type="GO" id="GO:0022857">
    <property type="term" value="F:transmembrane transporter activity"/>
    <property type="evidence" value="ECO:0007669"/>
    <property type="project" value="InterPro"/>
</dbReference>
<dbReference type="EMBL" id="AP019860">
    <property type="protein sequence ID" value="BBM87685.1"/>
    <property type="molecule type" value="Genomic_DNA"/>
</dbReference>
<evidence type="ECO:0000313" key="8">
    <source>
        <dbReference type="Proteomes" id="UP000326354"/>
    </source>
</evidence>
<feature type="domain" description="Major facilitator superfamily (MFS) profile" evidence="6">
    <location>
        <begin position="4"/>
        <end position="390"/>
    </location>
</feature>
<dbReference type="PROSITE" id="PS50850">
    <property type="entry name" value="MFS"/>
    <property type="match status" value="1"/>
</dbReference>
<dbReference type="RefSeq" id="WP_151971690.1">
    <property type="nucleotide sequence ID" value="NZ_AP019860.1"/>
</dbReference>
<dbReference type="Pfam" id="PF07690">
    <property type="entry name" value="MFS_1"/>
    <property type="match status" value="1"/>
</dbReference>
<sequence>MRDMQRNIYLIYIIRTIRTFLLLVPILVPFFQENGLTQTQIYLVQSIYAIVIVILEIPSGYFADYFGRKYSMLFGVTFSTIGCAIYSVAYGFAAILPGAITLGVAYSFISGADSALAYDSLLAMSEQKEYRKFEAYSYSLTGISEAVASILGGFLALISLRAPVYAQTIVYLSLIPLVILLKEPPRTKREIKNPFREILNISKYALIDHQEIRWLIFYSATLGTLTYTMVWLTQPYYQLLNIPLGWFGVLWAIQLGFMAIFARAANYYEMRMGKKNAFVSFTVIGVISYMVMGIVPSLITLPFILGFYFVRGVHTPIFQDYVNAIVSSEIRATVLSVKNLAQKLQYAILGPMIGVVVDMYSIQMALVFSGIIYGVMGGVTLWRMYKLEML</sequence>
<evidence type="ECO:0000256" key="4">
    <source>
        <dbReference type="ARBA" id="ARBA00023136"/>
    </source>
</evidence>
<evidence type="ECO:0000256" key="1">
    <source>
        <dbReference type="ARBA" id="ARBA00004141"/>
    </source>
</evidence>
<feature type="transmembrane region" description="Helical" evidence="5">
    <location>
        <begin position="135"/>
        <end position="158"/>
    </location>
</feature>
<gene>
    <name evidence="7" type="ORF">UABAM_06097</name>
</gene>
<dbReference type="PROSITE" id="PS00216">
    <property type="entry name" value="SUGAR_TRANSPORT_1"/>
    <property type="match status" value="1"/>
</dbReference>
<evidence type="ECO:0000259" key="6">
    <source>
        <dbReference type="PROSITE" id="PS50850"/>
    </source>
</evidence>
<feature type="transmembrane region" description="Helical" evidence="5">
    <location>
        <begin position="164"/>
        <end position="181"/>
    </location>
</feature>
<reference evidence="7 8" key="1">
    <citation type="submission" date="2019-08" db="EMBL/GenBank/DDBJ databases">
        <title>Complete genome sequence of Candidatus Uab amorphum.</title>
        <authorList>
            <person name="Shiratori T."/>
            <person name="Suzuki S."/>
            <person name="Kakizawa Y."/>
            <person name="Ishida K."/>
        </authorList>
    </citation>
    <scope>NUCLEOTIDE SEQUENCE [LARGE SCALE GENOMIC DNA]</scope>
    <source>
        <strain evidence="7 8">SRT547</strain>
    </source>
</reference>
<dbReference type="PANTHER" id="PTHR23530:SF1">
    <property type="entry name" value="PERMEASE, MAJOR FACILITATOR SUPERFAMILY-RELATED"/>
    <property type="match status" value="1"/>
</dbReference>
<feature type="transmembrane region" description="Helical" evidence="5">
    <location>
        <begin position="244"/>
        <end position="265"/>
    </location>
</feature>
<evidence type="ECO:0000256" key="3">
    <source>
        <dbReference type="ARBA" id="ARBA00022989"/>
    </source>
</evidence>
<feature type="transmembrane region" description="Helical" evidence="5">
    <location>
        <begin position="12"/>
        <end position="31"/>
    </location>
</feature>
<keyword evidence="4 5" id="KW-0472">Membrane</keyword>
<dbReference type="OrthoDB" id="9816124at2"/>
<evidence type="ECO:0000256" key="2">
    <source>
        <dbReference type="ARBA" id="ARBA00022692"/>
    </source>
</evidence>
<keyword evidence="3 5" id="KW-1133">Transmembrane helix</keyword>
<dbReference type="GO" id="GO:0016020">
    <property type="term" value="C:membrane"/>
    <property type="evidence" value="ECO:0007669"/>
    <property type="project" value="UniProtKB-SubCell"/>
</dbReference>
<dbReference type="AlphaFoldDB" id="A0A5S9IW79"/>
<dbReference type="PANTHER" id="PTHR23530">
    <property type="entry name" value="TRANSPORT PROTEIN-RELATED"/>
    <property type="match status" value="1"/>
</dbReference>
<evidence type="ECO:0000313" key="7">
    <source>
        <dbReference type="EMBL" id="BBM87685.1"/>
    </source>
</evidence>
<protein>
    <submittedName>
        <fullName evidence="7">MFS transporter</fullName>
    </submittedName>
</protein>
<feature type="transmembrane region" description="Helical" evidence="5">
    <location>
        <begin position="43"/>
        <end position="63"/>
    </location>
</feature>
<dbReference type="Proteomes" id="UP000326354">
    <property type="component" value="Chromosome"/>
</dbReference>
<proteinExistence type="predicted"/>
<organism evidence="7 8">
    <name type="scientific">Uabimicrobium amorphum</name>
    <dbReference type="NCBI Taxonomy" id="2596890"/>
    <lineage>
        <taxon>Bacteria</taxon>
        <taxon>Pseudomonadati</taxon>
        <taxon>Planctomycetota</taxon>
        <taxon>Candidatus Uabimicrobiia</taxon>
        <taxon>Candidatus Uabimicrobiales</taxon>
        <taxon>Candidatus Uabimicrobiaceae</taxon>
        <taxon>Candidatus Uabimicrobium</taxon>
    </lineage>
</organism>
<accession>A0A5S9IW79</accession>
<name>A0A5S9IW79_UABAM</name>
<dbReference type="InterPro" id="IPR005829">
    <property type="entry name" value="Sugar_transporter_CS"/>
</dbReference>
<feature type="transmembrane region" description="Helical" evidence="5">
    <location>
        <begin position="70"/>
        <end position="93"/>
    </location>
</feature>
<dbReference type="KEGG" id="uam:UABAM_06097"/>
<comment type="subcellular location">
    <subcellularLocation>
        <location evidence="1">Membrane</location>
        <topology evidence="1">Multi-pass membrane protein</topology>
    </subcellularLocation>
</comment>